<protein>
    <recommendedName>
        <fullName evidence="11">Adenosylmethionine decarboxylase</fullName>
    </recommendedName>
</protein>
<dbReference type="Gene3D" id="3.30.360.110">
    <property type="entry name" value="S-adenosylmethionine decarboxylase domain"/>
    <property type="match status" value="1"/>
</dbReference>
<evidence type="ECO:0008006" key="11">
    <source>
        <dbReference type="Google" id="ProtNLM"/>
    </source>
</evidence>
<sequence>MRALEPIRQVERFEITPTQQGALKRNIWSYHLIVEFWNSPFELLAKAKTVERALKSALTNSNLNNNIRTISYQFQPFGVSAQASSGRANVYIHTWPENGYSAVDIIADTKEEAYKILENLQKALKPKNVYVAEISRGISEDWGET</sequence>
<dbReference type="InterPro" id="IPR042286">
    <property type="entry name" value="AdoMetDC_C"/>
</dbReference>
<dbReference type="AlphaFoldDB" id="A0A7C4JRS7"/>
<dbReference type="InterPro" id="IPR016067">
    <property type="entry name" value="S-AdoMet_deCO2ase_core"/>
</dbReference>
<keyword evidence="9" id="KW-0670">Pyruvate</keyword>
<evidence type="ECO:0000256" key="1">
    <source>
        <dbReference type="ARBA" id="ARBA00001928"/>
    </source>
</evidence>
<keyword evidence="4" id="KW-0745">Spermidine biosynthesis</keyword>
<dbReference type="GO" id="GO:0004014">
    <property type="term" value="F:adenosylmethionine decarboxylase activity"/>
    <property type="evidence" value="ECO:0007669"/>
    <property type="project" value="InterPro"/>
</dbReference>
<name>A0A7C4JRS7_9BACT</name>
<dbReference type="Pfam" id="PF02675">
    <property type="entry name" value="AdoMet_dc"/>
    <property type="match status" value="1"/>
</dbReference>
<gene>
    <name evidence="10" type="ORF">ENT66_08235</name>
</gene>
<keyword evidence="2" id="KW-0210">Decarboxylase</keyword>
<evidence type="ECO:0000256" key="2">
    <source>
        <dbReference type="ARBA" id="ARBA00022793"/>
    </source>
</evidence>
<keyword evidence="5" id="KW-0620">Polyamine biosynthesis</keyword>
<evidence type="ECO:0000256" key="9">
    <source>
        <dbReference type="ARBA" id="ARBA00023317"/>
    </source>
</evidence>
<keyword evidence="8" id="KW-0704">Schiff base</keyword>
<keyword evidence="6" id="KW-0865">Zymogen</keyword>
<organism evidence="10">
    <name type="scientific">Thermodesulfobacterium geofontis</name>
    <dbReference type="NCBI Taxonomy" id="1295609"/>
    <lineage>
        <taxon>Bacteria</taxon>
        <taxon>Pseudomonadati</taxon>
        <taxon>Thermodesulfobacteriota</taxon>
        <taxon>Thermodesulfobacteria</taxon>
        <taxon>Thermodesulfobacteriales</taxon>
        <taxon>Thermodesulfobacteriaceae</taxon>
        <taxon>Thermodesulfobacterium</taxon>
    </lineage>
</organism>
<comment type="caution">
    <text evidence="10">The sequence shown here is derived from an EMBL/GenBank/DDBJ whole genome shotgun (WGS) entry which is preliminary data.</text>
</comment>
<evidence type="ECO:0000256" key="5">
    <source>
        <dbReference type="ARBA" id="ARBA00023115"/>
    </source>
</evidence>
<evidence type="ECO:0000256" key="3">
    <source>
        <dbReference type="ARBA" id="ARBA00022813"/>
    </source>
</evidence>
<keyword evidence="7" id="KW-0456">Lyase</keyword>
<evidence type="ECO:0000256" key="6">
    <source>
        <dbReference type="ARBA" id="ARBA00023145"/>
    </source>
</evidence>
<evidence type="ECO:0000256" key="8">
    <source>
        <dbReference type="ARBA" id="ARBA00023270"/>
    </source>
</evidence>
<dbReference type="GO" id="GO:0005829">
    <property type="term" value="C:cytosol"/>
    <property type="evidence" value="ECO:0007669"/>
    <property type="project" value="TreeGrafter"/>
</dbReference>
<comment type="cofactor">
    <cofactor evidence="1">
        <name>pyruvate</name>
        <dbReference type="ChEBI" id="CHEBI:15361"/>
    </cofactor>
</comment>
<dbReference type="Gene3D" id="3.30.160.750">
    <property type="match status" value="1"/>
</dbReference>
<evidence type="ECO:0000256" key="4">
    <source>
        <dbReference type="ARBA" id="ARBA00023066"/>
    </source>
</evidence>
<dbReference type="PANTHER" id="PTHR33866:SF2">
    <property type="entry name" value="S-ADENOSYLMETHIONINE DECARBOXYLASE PROENZYME"/>
    <property type="match status" value="1"/>
</dbReference>
<accession>A0A7C4JRS7</accession>
<reference evidence="10" key="1">
    <citation type="journal article" date="2020" name="mSystems">
        <title>Genome- and Community-Level Interaction Insights into Carbon Utilization and Element Cycling Functions of Hydrothermarchaeota in Hydrothermal Sediment.</title>
        <authorList>
            <person name="Zhou Z."/>
            <person name="Liu Y."/>
            <person name="Xu W."/>
            <person name="Pan J."/>
            <person name="Luo Z.H."/>
            <person name="Li M."/>
        </authorList>
    </citation>
    <scope>NUCLEOTIDE SEQUENCE [LARGE SCALE GENOMIC DNA]</scope>
    <source>
        <strain evidence="10">SpSt-6</strain>
    </source>
</reference>
<dbReference type="InterPro" id="IPR003826">
    <property type="entry name" value="AdoMetDC_fam_prok"/>
</dbReference>
<dbReference type="GO" id="GO:0008295">
    <property type="term" value="P:spermidine biosynthetic process"/>
    <property type="evidence" value="ECO:0007669"/>
    <property type="project" value="UniProtKB-KW"/>
</dbReference>
<dbReference type="EMBL" id="DSZN01000124">
    <property type="protein sequence ID" value="HGQ86249.1"/>
    <property type="molecule type" value="Genomic_DNA"/>
</dbReference>
<proteinExistence type="predicted"/>
<keyword evidence="3" id="KW-0068">Autocatalytic cleavage</keyword>
<dbReference type="SUPFAM" id="SSF56276">
    <property type="entry name" value="S-adenosylmethionine decarboxylase"/>
    <property type="match status" value="1"/>
</dbReference>
<evidence type="ECO:0000313" key="10">
    <source>
        <dbReference type="EMBL" id="HGQ86249.1"/>
    </source>
</evidence>
<dbReference type="InterPro" id="IPR042284">
    <property type="entry name" value="AdoMetDC_N"/>
</dbReference>
<evidence type="ECO:0000256" key="7">
    <source>
        <dbReference type="ARBA" id="ARBA00023239"/>
    </source>
</evidence>
<dbReference type="PANTHER" id="PTHR33866">
    <property type="entry name" value="S-ADENOSYLMETHIONINE DECARBOXYLASE PROENZYME"/>
    <property type="match status" value="1"/>
</dbReference>